<evidence type="ECO:0000313" key="2">
    <source>
        <dbReference type="EMBL" id="KRT05461.1"/>
    </source>
</evidence>
<name>A0A0R3P1R6_DROPS</name>
<dbReference type="EMBL" id="CH475480">
    <property type="protein sequence ID" value="KRT05461.1"/>
    <property type="molecule type" value="Genomic_DNA"/>
</dbReference>
<feature type="region of interest" description="Disordered" evidence="1">
    <location>
        <begin position="1"/>
        <end position="28"/>
    </location>
</feature>
<gene>
    <name evidence="2" type="primary">Dpse\GA24017</name>
    <name evidence="2" type="ORF">Dpse_GA24017</name>
</gene>
<evidence type="ECO:0000256" key="1">
    <source>
        <dbReference type="SAM" id="MobiDB-lite"/>
    </source>
</evidence>
<reference evidence="2" key="4">
    <citation type="submission" date="2015-11" db="EMBL/GenBank/DDBJ databases">
        <authorList>
            <consortium name="FlyBase"/>
        </authorList>
    </citation>
    <scope>NUCLEOTIDE SEQUENCE</scope>
    <source>
        <strain evidence="2">MV2-25</strain>
    </source>
</reference>
<feature type="region of interest" description="Disordered" evidence="1">
    <location>
        <begin position="63"/>
        <end position="86"/>
    </location>
</feature>
<reference evidence="2" key="2">
    <citation type="journal article" date="2007" name="Nature">
        <title>Evolution of genes and genomes on the Drosophila phylogeny.</title>
        <authorList>
            <consortium name="Drosophila 12 Genomes Consortium"/>
            <person name="Clark A.G."/>
            <person name="Eisen M.B."/>
            <person name="Smith D.R."/>
            <person name="Bergman C.M."/>
            <person name="Oliver B."/>
            <person name="Markow T.A."/>
            <person name="Kaufman T.C."/>
            <person name="Kellis M."/>
            <person name="Gelbart W."/>
            <person name="Iyer V.N."/>
            <person name="Pollard D.A."/>
            <person name="Sackton T.B."/>
            <person name="Larracuente A.M."/>
            <person name="Singh N.D."/>
            <person name="Abad J.P."/>
            <person name="Abt D.N."/>
            <person name="Adryan B."/>
            <person name="Aguade M."/>
            <person name="Akashi H."/>
            <person name="Anderson W.W."/>
            <person name="Aquadro C.F."/>
            <person name="Ardell D.H."/>
            <person name="Arguello R."/>
            <person name="Artieri C.G."/>
            <person name="Barbash D.A."/>
            <person name="Barker D."/>
            <person name="Barsanti P."/>
            <person name="Batterham P."/>
            <person name="Batzoglou S."/>
            <person name="Begun D."/>
            <person name="Bhutkar A."/>
            <person name="Blanco E."/>
            <person name="Bosak S.A."/>
            <person name="Bradley R.K."/>
            <person name="Brand A.D."/>
            <person name="Brent M.R."/>
            <person name="Brooks A.N."/>
            <person name="Brown R.H."/>
            <person name="Butlin R.K."/>
            <person name="Caggese C."/>
            <person name="Calvi B.R."/>
            <person name="Bernardo de Carvalho A."/>
            <person name="Caspi A."/>
            <person name="Castrezana S."/>
            <person name="Celniker S.E."/>
            <person name="Chang J.L."/>
            <person name="Chapple C."/>
            <person name="Chatterji S."/>
            <person name="Chinwalla A."/>
            <person name="Civetta A."/>
            <person name="Clifton S.W."/>
            <person name="Comeron J.M."/>
            <person name="Costello J.C."/>
            <person name="Coyne J.A."/>
            <person name="Daub J."/>
            <person name="David R.G."/>
            <person name="Delcher A.L."/>
            <person name="Delehaunty K."/>
            <person name="Do C.B."/>
            <person name="Ebling H."/>
            <person name="Edwards K."/>
            <person name="Eickbush T."/>
            <person name="Evans J.D."/>
            <person name="Filipski A."/>
            <person name="Findeiss S."/>
            <person name="Freyhult E."/>
            <person name="Fulton L."/>
            <person name="Fulton R."/>
            <person name="Garcia A.C."/>
            <person name="Gardiner A."/>
            <person name="Garfield D.A."/>
            <person name="Garvin B.E."/>
            <person name="Gibson G."/>
            <person name="Gilbert D."/>
            <person name="Gnerre S."/>
            <person name="Godfrey J."/>
            <person name="Good R."/>
            <person name="Gotea V."/>
            <person name="Gravely B."/>
            <person name="Greenberg A.J."/>
            <person name="Griffiths-Jones S."/>
            <person name="Gross S."/>
            <person name="Guigo R."/>
            <person name="Gustafson E.A."/>
            <person name="Haerty W."/>
            <person name="Hahn M.W."/>
            <person name="Halligan D.L."/>
            <person name="Halpern A.L."/>
            <person name="Halter G.M."/>
            <person name="Han M.V."/>
            <person name="Heger A."/>
            <person name="Hillier L."/>
            <person name="Hinrichs A.S."/>
            <person name="Holmes I."/>
            <person name="Hoskins R.A."/>
            <person name="Hubisz M.J."/>
            <person name="Hultmark D."/>
            <person name="Huntley M.A."/>
            <person name="Jaffe D.B."/>
            <person name="Jagadeeshan S."/>
            <person name="Jeck W.R."/>
            <person name="Johnson J."/>
            <person name="Jones C.D."/>
            <person name="Jordan W.C."/>
            <person name="Karpen G.H."/>
            <person name="Kataoka E."/>
            <person name="Keightley P.D."/>
            <person name="Kheradpour P."/>
            <person name="Kirkness E.F."/>
            <person name="Koerich L.B."/>
            <person name="Kristiansen K."/>
            <person name="Kudrna D."/>
            <person name="Kulathinal R.J."/>
            <person name="Kumar S."/>
            <person name="Kwok R."/>
            <person name="Lander E."/>
            <person name="Langley C.H."/>
            <person name="Lapoint R."/>
            <person name="Lazzaro B.P."/>
            <person name="Lee S.J."/>
            <person name="Levesque L."/>
            <person name="Li R."/>
            <person name="Lin C.F."/>
            <person name="Lin M.F."/>
            <person name="Lindblad-Toh K."/>
            <person name="Llopart A."/>
            <person name="Long M."/>
            <person name="Low L."/>
            <person name="Lozovsky E."/>
            <person name="Lu J."/>
            <person name="Luo M."/>
            <person name="Machado C.A."/>
            <person name="Makalowski W."/>
            <person name="Marzo M."/>
            <person name="Matsuda M."/>
            <person name="Matzkin L."/>
            <person name="McAllister B."/>
            <person name="McBride C.S."/>
            <person name="McKernan B."/>
            <person name="McKernan K."/>
            <person name="Mendez-Lago M."/>
            <person name="Minx P."/>
            <person name="Mollenhauer M.U."/>
            <person name="Montooth K."/>
            <person name="Mount S.M."/>
            <person name="Mu X."/>
            <person name="Myers E."/>
            <person name="Negre B."/>
            <person name="Newfeld S."/>
            <person name="Nielsen R."/>
            <person name="Noor M.A."/>
            <person name="O'Grady P."/>
            <person name="Pachter L."/>
            <person name="Papaceit M."/>
            <person name="Parisi M.J."/>
            <person name="Parisi M."/>
            <person name="Parts L."/>
            <person name="Pedersen J.S."/>
            <person name="Pesole G."/>
            <person name="Phillippy A.M."/>
            <person name="Ponting C.P."/>
            <person name="Pop M."/>
            <person name="Porcelli D."/>
            <person name="Powell J.R."/>
            <person name="Prohaska S."/>
            <person name="Pruitt K."/>
            <person name="Puig M."/>
            <person name="Quesneville H."/>
            <person name="Ram K.R."/>
            <person name="Rand D."/>
            <person name="Rasmussen M.D."/>
            <person name="Reed L.K."/>
            <person name="Reenan R."/>
            <person name="Reily A."/>
            <person name="Remington K.A."/>
            <person name="Rieger T.T."/>
            <person name="Ritchie M.G."/>
            <person name="Robin C."/>
            <person name="Rogers Y.H."/>
            <person name="Rohde C."/>
            <person name="Rozas J."/>
            <person name="Rubenfield M.J."/>
            <person name="Ruiz A."/>
            <person name="Russo S."/>
            <person name="Salzberg S.L."/>
            <person name="Sanchez-Gracia A."/>
            <person name="Saranga D.J."/>
            <person name="Sato H."/>
            <person name="Schaeffer S.W."/>
            <person name="Schatz M.C."/>
            <person name="Schlenke T."/>
            <person name="Schwartz R."/>
            <person name="Segarra C."/>
            <person name="Singh R.S."/>
            <person name="Sirot L."/>
            <person name="Sirota M."/>
            <person name="Sisneros N.B."/>
            <person name="Smith C.D."/>
            <person name="Smith T.F."/>
            <person name="Spieth J."/>
            <person name="Stage D.E."/>
            <person name="Stark A."/>
            <person name="Stephan W."/>
            <person name="Strausberg R.L."/>
            <person name="Strempel S."/>
            <person name="Sturgill D."/>
            <person name="Sutton G."/>
            <person name="Sutton G.G."/>
            <person name="Tao W."/>
            <person name="Teichmann S."/>
            <person name="Tobari Y.N."/>
            <person name="Tomimura Y."/>
            <person name="Tsolas J.M."/>
            <person name="Valente V.L."/>
            <person name="Venter E."/>
            <person name="Venter J.C."/>
            <person name="Vicario S."/>
            <person name="Vieira F.G."/>
            <person name="Vilella A.J."/>
            <person name="Villasante A."/>
            <person name="Walenz B."/>
            <person name="Wang J."/>
            <person name="Wasserman M."/>
            <person name="Watts T."/>
            <person name="Wilson D."/>
            <person name="Wilson R.K."/>
            <person name="Wing R.A."/>
            <person name="Wolfner M.F."/>
            <person name="Wong A."/>
            <person name="Wong G.K."/>
            <person name="Wu C.I."/>
            <person name="Wu G."/>
            <person name="Yamamoto D."/>
            <person name="Yang H.P."/>
            <person name="Yang S.P."/>
            <person name="Yorke J.A."/>
            <person name="Yoshida K."/>
            <person name="Zdobnov E."/>
            <person name="Zhang P."/>
            <person name="Zhang Y."/>
            <person name="Zimin A.V."/>
            <person name="Baldwin J."/>
            <person name="Abdouelleil A."/>
            <person name="Abdulkadir J."/>
            <person name="Abebe A."/>
            <person name="Abera B."/>
            <person name="Abreu J."/>
            <person name="Acer S.C."/>
            <person name="Aftuck L."/>
            <person name="Alexander A."/>
            <person name="An P."/>
            <person name="Anderson E."/>
            <person name="Anderson S."/>
            <person name="Arachi H."/>
            <person name="Azer M."/>
            <person name="Bachantsang P."/>
            <person name="Barry A."/>
            <person name="Bayul T."/>
            <person name="Berlin A."/>
            <person name="Bessette D."/>
            <person name="Bloom T."/>
            <person name="Blye J."/>
            <person name="Boguslavskiy L."/>
            <person name="Bonnet C."/>
            <person name="Boukhgalter B."/>
            <person name="Bourzgui I."/>
            <person name="Brown A."/>
            <person name="Cahill P."/>
            <person name="Channer S."/>
            <person name="Cheshatsang Y."/>
            <person name="Chuda L."/>
            <person name="Citroen M."/>
            <person name="Collymore A."/>
            <person name="Cooke P."/>
            <person name="Costello M."/>
            <person name="D'Aco K."/>
            <person name="Daza R."/>
            <person name="De Haan G."/>
            <person name="DeGray S."/>
            <person name="DeMaso C."/>
            <person name="Dhargay N."/>
            <person name="Dooley K."/>
            <person name="Dooley E."/>
            <person name="Doricent M."/>
            <person name="Dorje P."/>
            <person name="Dorjee K."/>
            <person name="Dupes A."/>
            <person name="Elong R."/>
            <person name="Falk J."/>
            <person name="Farina A."/>
            <person name="Faro S."/>
            <person name="Ferguson D."/>
            <person name="Fisher S."/>
            <person name="Foley C.D."/>
            <person name="Franke A."/>
            <person name="Friedrich D."/>
            <person name="Gadbois L."/>
            <person name="Gearin G."/>
            <person name="Gearin C.R."/>
            <person name="Giannoukos G."/>
            <person name="Goode T."/>
            <person name="Graham J."/>
            <person name="Grandbois E."/>
            <person name="Grewal S."/>
            <person name="Gyaltsen K."/>
            <person name="Hafez N."/>
            <person name="Hagos B."/>
            <person name="Hall J."/>
            <person name="Henson C."/>
            <person name="Hollinger A."/>
            <person name="Honan T."/>
            <person name="Huard M.D."/>
            <person name="Hughes L."/>
            <person name="Hurhula B."/>
            <person name="Husby M.E."/>
            <person name="Kamat A."/>
            <person name="Kanga B."/>
            <person name="Kashin S."/>
            <person name="Khazanovich D."/>
            <person name="Kisner P."/>
            <person name="Lance K."/>
            <person name="Lara M."/>
            <person name="Lee W."/>
            <person name="Lennon N."/>
            <person name="Letendre F."/>
            <person name="LeVine R."/>
            <person name="Lipovsky A."/>
            <person name="Liu X."/>
            <person name="Liu J."/>
            <person name="Liu S."/>
            <person name="Lokyitsang T."/>
            <person name="Lokyitsang Y."/>
            <person name="Lubonja R."/>
            <person name="Lui A."/>
            <person name="MacDonald P."/>
            <person name="Magnisalis V."/>
            <person name="Maru K."/>
            <person name="Matthews C."/>
            <person name="McCusker W."/>
            <person name="McDonough S."/>
            <person name="Mehta T."/>
            <person name="Meldrim J."/>
            <person name="Meneus L."/>
            <person name="Mihai O."/>
            <person name="Mihalev A."/>
            <person name="Mihova T."/>
            <person name="Mittelman R."/>
            <person name="Mlenga V."/>
            <person name="Montmayeur A."/>
            <person name="Mulrain L."/>
            <person name="Navidi A."/>
            <person name="Naylor J."/>
            <person name="Negash T."/>
            <person name="Nguyen T."/>
            <person name="Nguyen N."/>
            <person name="Nicol R."/>
            <person name="Norbu C."/>
            <person name="Norbu N."/>
            <person name="Novod N."/>
            <person name="O'Neill B."/>
            <person name="Osman S."/>
            <person name="Markiewicz E."/>
            <person name="Oyono O.L."/>
            <person name="Patti C."/>
            <person name="Phunkhang P."/>
            <person name="Pierre F."/>
            <person name="Priest M."/>
            <person name="Raghuraman S."/>
            <person name="Rege F."/>
            <person name="Reyes R."/>
            <person name="Rise C."/>
            <person name="Rogov P."/>
            <person name="Ross K."/>
            <person name="Ryan E."/>
            <person name="Settipalli S."/>
            <person name="Shea T."/>
            <person name="Sherpa N."/>
            <person name="Shi L."/>
            <person name="Shih D."/>
            <person name="Sparrow T."/>
            <person name="Spaulding J."/>
            <person name="Stalker J."/>
            <person name="Stange-Thomann N."/>
            <person name="Stavropoulos S."/>
            <person name="Stone C."/>
            <person name="Strader C."/>
            <person name="Tesfaye S."/>
            <person name="Thomson T."/>
            <person name="Thoulutsang Y."/>
            <person name="Thoulutsang D."/>
            <person name="Topham K."/>
            <person name="Topping I."/>
            <person name="Tsamla T."/>
            <person name="Vassiliev H."/>
            <person name="Vo A."/>
            <person name="Wangchuk T."/>
            <person name="Wangdi T."/>
            <person name="Weiand M."/>
            <person name="Wilkinson J."/>
            <person name="Wilson A."/>
            <person name="Yadav S."/>
            <person name="Young G."/>
            <person name="Yu Q."/>
            <person name="Zembek L."/>
            <person name="Zhong D."/>
            <person name="Zimmer A."/>
            <person name="Zwirko Z."/>
            <person name="Jaffe D.B."/>
            <person name="Alvarez P."/>
            <person name="Brockman W."/>
            <person name="Butler J."/>
            <person name="Chin C."/>
            <person name="Gnerre S."/>
            <person name="Grabherr M."/>
            <person name="Kleber M."/>
            <person name="Mauceli E."/>
            <person name="MacCallum I."/>
        </authorList>
    </citation>
    <scope>NUCLEOTIDE SEQUENCE [LARGE SCALE GENOMIC DNA]</scope>
    <source>
        <strain evidence="2">MV2-25</strain>
    </source>
</reference>
<reference evidence="2" key="3">
    <citation type="journal article" date="2012" name="PLoS ONE">
        <title>Mind the gap: upgrading genomes with Pacific Biosciences RS long-read sequencing technology.</title>
        <authorList>
            <person name="English A.C."/>
            <person name="Richards S."/>
            <person name="Han Y."/>
            <person name="Wang M."/>
            <person name="Vee V."/>
            <person name="Qu J."/>
            <person name="Qin X."/>
            <person name="Muzny D.M."/>
            <person name="Reid J.G."/>
            <person name="Worley K.C."/>
            <person name="Gibbs R.A."/>
        </authorList>
    </citation>
    <scope>NUCLEOTIDE SEQUENCE</scope>
    <source>
        <strain evidence="2">MV2-25</strain>
    </source>
</reference>
<proteinExistence type="predicted"/>
<sequence length="86" mass="10250">MGLDKDKAREHDRINNMEQSTLDNDNPDEYFSDIIEMDLDGPPAPCLGLRQRKRKRPTFRCWQRSPRSVSNNKRTTTLGRRRWCRT</sequence>
<dbReference type="AlphaFoldDB" id="A0A0R3P1R6"/>
<protein>
    <submittedName>
        <fullName evidence="2">Uncharacterized protein</fullName>
    </submittedName>
</protein>
<organism evidence="2">
    <name type="scientific">Drosophila pseudoobscura pseudoobscura</name>
    <name type="common">Fruit fly</name>
    <dbReference type="NCBI Taxonomy" id="46245"/>
    <lineage>
        <taxon>Eukaryota</taxon>
        <taxon>Metazoa</taxon>
        <taxon>Ecdysozoa</taxon>
        <taxon>Arthropoda</taxon>
        <taxon>Hexapoda</taxon>
        <taxon>Insecta</taxon>
        <taxon>Pterygota</taxon>
        <taxon>Neoptera</taxon>
        <taxon>Endopterygota</taxon>
        <taxon>Diptera</taxon>
        <taxon>Brachycera</taxon>
        <taxon>Muscomorpha</taxon>
        <taxon>Ephydroidea</taxon>
        <taxon>Drosophilidae</taxon>
        <taxon>Drosophila</taxon>
        <taxon>Sophophora</taxon>
    </lineage>
</organism>
<feature type="compositionally biased region" description="Basic and acidic residues" evidence="1">
    <location>
        <begin position="1"/>
        <end position="15"/>
    </location>
</feature>
<reference evidence="2" key="1">
    <citation type="journal article" date="2005" name="Genome Res.">
        <title>Comparative genome sequencing of Drosophila pseudoobscura: chromosomal, gene, and cis-element evolution.</title>
        <authorList>
            <person name="Richards S."/>
            <person name="Liu Y."/>
            <person name="Bettencourt B.R."/>
            <person name="Hradecky P."/>
            <person name="Letovsky S."/>
            <person name="Nielsen R."/>
            <person name="Thornton K."/>
            <person name="Hubisz M.J."/>
            <person name="Chen R."/>
            <person name="Meisel R.P."/>
            <person name="Couronne O."/>
            <person name="Hua S."/>
            <person name="Smith M.A."/>
            <person name="Zhang P."/>
            <person name="Liu J."/>
            <person name="Bussemaker H.J."/>
            <person name="van Batenburg M.F."/>
            <person name="Howells S.L."/>
            <person name="Scherer S.E."/>
            <person name="Sodergren E."/>
            <person name="Matthews B.B."/>
            <person name="Crosby M.A."/>
            <person name="Schroeder A.J."/>
            <person name="Ortiz-Barrientos D."/>
            <person name="Rives C.M."/>
            <person name="Metzker M.L."/>
            <person name="Muzny D.M."/>
            <person name="Scott G."/>
            <person name="Steffen D."/>
            <person name="Wheeler D.A."/>
            <person name="Worley K.C."/>
            <person name="Havlak P."/>
            <person name="Durbin K.J."/>
            <person name="Egan A."/>
            <person name="Gill R."/>
            <person name="Hume J."/>
            <person name="Morgan M.B."/>
            <person name="Miner G."/>
            <person name="Hamilton C."/>
            <person name="Huang Y."/>
            <person name="Waldron L."/>
            <person name="Verduzco D."/>
            <person name="Clerc-Blankenburg K.P."/>
            <person name="Dubchak I."/>
            <person name="Noor M.A."/>
            <person name="Anderson W."/>
            <person name="White K.P."/>
            <person name="Clark A.G."/>
            <person name="Schaeffer S.W."/>
            <person name="Gelbart W."/>
            <person name="Weinstock G.M."/>
            <person name="Gibbs R.A."/>
        </authorList>
    </citation>
    <scope>NUCLEOTIDE SEQUENCE [LARGE SCALE GENOMIC DNA]</scope>
    <source>
        <strain evidence="2">MV2-25</strain>
    </source>
</reference>
<accession>A0A0R3P1R6</accession>
<feature type="compositionally biased region" description="Polar residues" evidence="1">
    <location>
        <begin position="65"/>
        <end position="78"/>
    </location>
</feature>